<sequence length="614" mass="68866">MCVEYSYDEIVSQYALYEHRIRGLSTAIWLTKTQPLPLGVPPKEPPNLRAYRAIATLLTTNPNEEGTITATGAPVTGAPPGVTIVAPFPDPTSRGKEKPSISVERISIHPDLRSVQDPSEHRRSESIDIVKHSTEVFQSLYHMLQTNFSSSESLTGIPDSESKSLKISVFILNRCWKGVKVRLDAAQGLLDFQGSLTLAGVLKSWSPRPEDAATFHEQWESVRDSNLIQLLQQQRVPTQHFNYGNRAHFGFENASGWMKALGKTIQDLQEAADRHASKSSSSSDVTIMARNLRTLAHLLDSKPIQQISESWSFQTQLYTLRKRRSHSVEPNRFALDTIEDERKIGETAGQHVLRYLNSLVKWYKAVTVDLPELMARFENSPVIHVVKVPIFPQGRLKMHSPIFVARERLNQFLAAEIIERSYTESETRSFYAALDGLFPRRPLATYPPLPESTGPPLEEFYGSVHSLAIALSVIGGDSSSSSPHCTSPNWMIRAHHSRMIIPSTHSNRVPPEDRVLPPDWGFSTSSKRCCYCCSLLDEILASSRRGFARFDCFSDLTVPLKNYYGAFVPWTPPPLGYGLSLRTLISLERQLSAILLGGILQKLDHVFSATNEYR</sequence>
<reference evidence="1" key="1">
    <citation type="submission" date="2022-08" db="EMBL/GenBank/DDBJ databases">
        <authorList>
            <consortium name="DOE Joint Genome Institute"/>
            <person name="Min B."/>
            <person name="Sierra-Patev S."/>
            <person name="Naranjo-Ortiz M."/>
            <person name="Looney B."/>
            <person name="Konkel Z."/>
            <person name="Slot J.C."/>
            <person name="Sakamoto Y."/>
            <person name="Steenwyk J.L."/>
            <person name="Rokas A."/>
            <person name="Carro J."/>
            <person name="Camarero S."/>
            <person name="Ferreira P."/>
            <person name="Molpeceres G."/>
            <person name="Ruiz-duenas F.J."/>
            <person name="Serrano A."/>
            <person name="Henrissat B."/>
            <person name="Drula E."/>
            <person name="Hughes K.W."/>
            <person name="Mata J.L."/>
            <person name="Ishikawa N.K."/>
            <person name="Vargas-Isla R."/>
            <person name="Ushijima S."/>
            <person name="Smith C.A."/>
            <person name="Ahrendt S."/>
            <person name="Andreopoulos W."/>
            <person name="He G."/>
            <person name="LaButti K."/>
            <person name="Lipzen A."/>
            <person name="Ng V."/>
            <person name="Riley R."/>
            <person name="Sandor L."/>
            <person name="Barry K."/>
            <person name="Martinez A.T."/>
            <person name="Xiao Y."/>
            <person name="Gibbons J.G."/>
            <person name="Terashima K."/>
            <person name="Hibbett D.S."/>
            <person name="Grigoriev I.V."/>
        </authorList>
    </citation>
    <scope>NUCLEOTIDE SEQUENCE</scope>
    <source>
        <strain evidence="1">ET3784</strain>
    </source>
</reference>
<evidence type="ECO:0000313" key="1">
    <source>
        <dbReference type="EMBL" id="KAJ3715564.1"/>
    </source>
</evidence>
<proteinExistence type="predicted"/>
<dbReference type="EMBL" id="JANVFO010000084">
    <property type="protein sequence ID" value="KAJ3715564.1"/>
    <property type="molecule type" value="Genomic_DNA"/>
</dbReference>
<name>A0AA38MW36_9AGAR</name>
<protein>
    <submittedName>
        <fullName evidence="1">Uncharacterized protein</fullName>
    </submittedName>
</protein>
<keyword evidence="2" id="KW-1185">Reference proteome</keyword>
<comment type="caution">
    <text evidence="1">The sequence shown here is derived from an EMBL/GenBank/DDBJ whole genome shotgun (WGS) entry which is preliminary data.</text>
</comment>
<organism evidence="1 2">
    <name type="scientific">Lentinula guzmanii</name>
    <dbReference type="NCBI Taxonomy" id="2804957"/>
    <lineage>
        <taxon>Eukaryota</taxon>
        <taxon>Fungi</taxon>
        <taxon>Dikarya</taxon>
        <taxon>Basidiomycota</taxon>
        <taxon>Agaricomycotina</taxon>
        <taxon>Agaricomycetes</taxon>
        <taxon>Agaricomycetidae</taxon>
        <taxon>Agaricales</taxon>
        <taxon>Marasmiineae</taxon>
        <taxon>Omphalotaceae</taxon>
        <taxon>Lentinula</taxon>
    </lineage>
</organism>
<accession>A0AA38MW36</accession>
<gene>
    <name evidence="1" type="ORF">DFJ43DRAFT_843794</name>
</gene>
<reference evidence="1" key="2">
    <citation type="journal article" date="2023" name="Proc. Natl. Acad. Sci. U.S.A.">
        <title>A global phylogenomic analysis of the shiitake genus Lentinula.</title>
        <authorList>
            <person name="Sierra-Patev S."/>
            <person name="Min B."/>
            <person name="Naranjo-Ortiz M."/>
            <person name="Looney B."/>
            <person name="Konkel Z."/>
            <person name="Slot J.C."/>
            <person name="Sakamoto Y."/>
            <person name="Steenwyk J.L."/>
            <person name="Rokas A."/>
            <person name="Carro J."/>
            <person name="Camarero S."/>
            <person name="Ferreira P."/>
            <person name="Molpeceres G."/>
            <person name="Ruiz-Duenas F.J."/>
            <person name="Serrano A."/>
            <person name="Henrissat B."/>
            <person name="Drula E."/>
            <person name="Hughes K.W."/>
            <person name="Mata J.L."/>
            <person name="Ishikawa N.K."/>
            <person name="Vargas-Isla R."/>
            <person name="Ushijima S."/>
            <person name="Smith C.A."/>
            <person name="Donoghue J."/>
            <person name="Ahrendt S."/>
            <person name="Andreopoulos W."/>
            <person name="He G."/>
            <person name="LaButti K."/>
            <person name="Lipzen A."/>
            <person name="Ng V."/>
            <person name="Riley R."/>
            <person name="Sandor L."/>
            <person name="Barry K."/>
            <person name="Martinez A.T."/>
            <person name="Xiao Y."/>
            <person name="Gibbons J.G."/>
            <person name="Terashima K."/>
            <person name="Grigoriev I.V."/>
            <person name="Hibbett D."/>
        </authorList>
    </citation>
    <scope>NUCLEOTIDE SEQUENCE</scope>
    <source>
        <strain evidence="1">ET3784</strain>
    </source>
</reference>
<dbReference type="Proteomes" id="UP001176059">
    <property type="component" value="Unassembled WGS sequence"/>
</dbReference>
<evidence type="ECO:0000313" key="2">
    <source>
        <dbReference type="Proteomes" id="UP001176059"/>
    </source>
</evidence>
<dbReference type="AlphaFoldDB" id="A0AA38MW36"/>